<feature type="region of interest" description="Disordered" evidence="1">
    <location>
        <begin position="1"/>
        <end position="63"/>
    </location>
</feature>
<protein>
    <submittedName>
        <fullName evidence="2">Uncharacterized protein</fullName>
    </submittedName>
</protein>
<dbReference type="Proteomes" id="UP001486207">
    <property type="component" value="Unassembled WGS sequence"/>
</dbReference>
<comment type="caution">
    <text evidence="2">The sequence shown here is derived from an EMBL/GenBank/DDBJ whole genome shotgun (WGS) entry which is preliminary data.</text>
</comment>
<proteinExistence type="predicted"/>
<gene>
    <name evidence="2" type="ORF">ABT384_12805</name>
</gene>
<accession>A0ABV1XPJ7</accession>
<feature type="compositionally biased region" description="Acidic residues" evidence="1">
    <location>
        <begin position="34"/>
        <end position="44"/>
    </location>
</feature>
<evidence type="ECO:0000313" key="3">
    <source>
        <dbReference type="Proteomes" id="UP001486207"/>
    </source>
</evidence>
<sequence>MMNTTEQVPDQGIAPTSEGDEGVTKGVVPHEDAVAEEGEEEYQEEEHRENEDDDGYAGSGSRR</sequence>
<keyword evidence="3" id="KW-1185">Reference proteome</keyword>
<evidence type="ECO:0000256" key="1">
    <source>
        <dbReference type="SAM" id="MobiDB-lite"/>
    </source>
</evidence>
<evidence type="ECO:0000313" key="2">
    <source>
        <dbReference type="EMBL" id="MER7373528.1"/>
    </source>
</evidence>
<name>A0ABV1XPJ7_9ACTN</name>
<organism evidence="2 3">
    <name type="scientific">Streptomyces lanatus</name>
    <dbReference type="NCBI Taxonomy" id="66900"/>
    <lineage>
        <taxon>Bacteria</taxon>
        <taxon>Bacillati</taxon>
        <taxon>Actinomycetota</taxon>
        <taxon>Actinomycetes</taxon>
        <taxon>Kitasatosporales</taxon>
        <taxon>Streptomycetaceae</taxon>
        <taxon>Streptomyces</taxon>
    </lineage>
</organism>
<dbReference type="RefSeq" id="WP_190067921.1">
    <property type="nucleotide sequence ID" value="NZ_BNBM01000001.1"/>
</dbReference>
<reference evidence="2 3" key="1">
    <citation type="submission" date="2024-06" db="EMBL/GenBank/DDBJ databases">
        <title>The Natural Products Discovery Center: Release of the First 8490 Sequenced Strains for Exploring Actinobacteria Biosynthetic Diversity.</title>
        <authorList>
            <person name="Kalkreuter E."/>
            <person name="Kautsar S.A."/>
            <person name="Yang D."/>
            <person name="Bader C.D."/>
            <person name="Teijaro C.N."/>
            <person name="Fluegel L."/>
            <person name="Davis C.M."/>
            <person name="Simpson J.R."/>
            <person name="Lauterbach L."/>
            <person name="Steele A.D."/>
            <person name="Gui C."/>
            <person name="Meng S."/>
            <person name="Li G."/>
            <person name="Viehrig K."/>
            <person name="Ye F."/>
            <person name="Su P."/>
            <person name="Kiefer A.F."/>
            <person name="Nichols A."/>
            <person name="Cepeda A.J."/>
            <person name="Yan W."/>
            <person name="Fan B."/>
            <person name="Jiang Y."/>
            <person name="Adhikari A."/>
            <person name="Zheng C.-J."/>
            <person name="Schuster L."/>
            <person name="Cowan T.M."/>
            <person name="Smanski M.J."/>
            <person name="Chevrette M.G."/>
            <person name="De Carvalho L.P.S."/>
            <person name="Shen B."/>
        </authorList>
    </citation>
    <scope>NUCLEOTIDE SEQUENCE [LARGE SCALE GENOMIC DNA]</scope>
    <source>
        <strain evidence="2 3">NPDC000155</strain>
    </source>
</reference>
<dbReference type="EMBL" id="JBEPFB010000005">
    <property type="protein sequence ID" value="MER7373528.1"/>
    <property type="molecule type" value="Genomic_DNA"/>
</dbReference>